<dbReference type="CDD" id="cd07012">
    <property type="entry name" value="PBP2_Bug_TTT"/>
    <property type="match status" value="1"/>
</dbReference>
<dbReference type="SUPFAM" id="SSF53850">
    <property type="entry name" value="Periplasmic binding protein-like II"/>
    <property type="match status" value="1"/>
</dbReference>
<dbReference type="PROSITE" id="PS51318">
    <property type="entry name" value="TAT"/>
    <property type="match status" value="1"/>
</dbReference>
<dbReference type="PANTHER" id="PTHR42928">
    <property type="entry name" value="TRICARBOXYLATE-BINDING PROTEIN"/>
    <property type="match status" value="1"/>
</dbReference>
<dbReference type="OrthoDB" id="8805934at2"/>
<evidence type="ECO:0000313" key="3">
    <source>
        <dbReference type="EMBL" id="OYD48073.1"/>
    </source>
</evidence>
<protein>
    <submittedName>
        <fullName evidence="3">ABC transporter substrate-binding protein</fullName>
    </submittedName>
</protein>
<dbReference type="Gene3D" id="3.40.190.150">
    <property type="entry name" value="Bordetella uptake gene, domain 1"/>
    <property type="match status" value="1"/>
</dbReference>
<name>A0A235EH23_9BURK</name>
<sequence>MSTRRQWLGAAASAAVVPWAWAQAPYPARPLSWVVPYPAGGFGDAMSRLLVQKLGERMQQAVVVENKPGGAAQLAAQYVKQQPADGHTLLYADIGPLAMYPALYAKLSFSPLKDFAPLTRLFRSPLVVVVPAGSPFQTLADLLRAAAAGDGLNYGSYGQGSQPHVWTEQLRIKTRSRMTHVPYQGAAPALQDLMAGRLDFMCDVVASSLPLVREGKLRALVSVGSEQRLQVLPQVPTLTEAGHADLDIPGWNGVMVRAGTPASVVDVLHKAVVTALESPEVLGRYRPLGLEPAPLTPAAFGEFIQGESQRWGLAIRQAGIKVE</sequence>
<feature type="chain" id="PRO_5012263304" evidence="2">
    <location>
        <begin position="23"/>
        <end position="323"/>
    </location>
</feature>
<dbReference type="AlphaFoldDB" id="A0A235EH23"/>
<accession>A0A235EH23</accession>
<dbReference type="InterPro" id="IPR042100">
    <property type="entry name" value="Bug_dom1"/>
</dbReference>
<evidence type="ECO:0000256" key="1">
    <source>
        <dbReference type="ARBA" id="ARBA00006987"/>
    </source>
</evidence>
<dbReference type="EMBL" id="NOIG01000013">
    <property type="protein sequence ID" value="OYD48073.1"/>
    <property type="molecule type" value="Genomic_DNA"/>
</dbReference>
<evidence type="ECO:0000313" key="4">
    <source>
        <dbReference type="Proteomes" id="UP000215441"/>
    </source>
</evidence>
<comment type="caution">
    <text evidence="3">The sequence shown here is derived from an EMBL/GenBank/DDBJ whole genome shotgun (WGS) entry which is preliminary data.</text>
</comment>
<gene>
    <name evidence="3" type="ORF">CBY09_21235</name>
</gene>
<dbReference type="RefSeq" id="WP_094291565.1">
    <property type="nucleotide sequence ID" value="NZ_NOIG01000013.1"/>
</dbReference>
<dbReference type="Gene3D" id="3.40.190.10">
    <property type="entry name" value="Periplasmic binding protein-like II"/>
    <property type="match status" value="1"/>
</dbReference>
<dbReference type="Pfam" id="PF03401">
    <property type="entry name" value="TctC"/>
    <property type="match status" value="1"/>
</dbReference>
<dbReference type="PANTHER" id="PTHR42928:SF5">
    <property type="entry name" value="BLR1237 PROTEIN"/>
    <property type="match status" value="1"/>
</dbReference>
<dbReference type="InterPro" id="IPR006311">
    <property type="entry name" value="TAT_signal"/>
</dbReference>
<proteinExistence type="inferred from homology"/>
<dbReference type="Proteomes" id="UP000215441">
    <property type="component" value="Unassembled WGS sequence"/>
</dbReference>
<keyword evidence="4" id="KW-1185">Reference proteome</keyword>
<keyword evidence="2" id="KW-0732">Signal</keyword>
<comment type="similarity">
    <text evidence="1">Belongs to the UPF0065 (bug) family.</text>
</comment>
<dbReference type="PIRSF" id="PIRSF017082">
    <property type="entry name" value="YflP"/>
    <property type="match status" value="1"/>
</dbReference>
<dbReference type="InterPro" id="IPR005064">
    <property type="entry name" value="BUG"/>
</dbReference>
<evidence type="ECO:0000256" key="2">
    <source>
        <dbReference type="SAM" id="SignalP"/>
    </source>
</evidence>
<organism evidence="3 4">
    <name type="scientific">Acidovorax kalamii</name>
    <dbReference type="NCBI Taxonomy" id="2004485"/>
    <lineage>
        <taxon>Bacteria</taxon>
        <taxon>Pseudomonadati</taxon>
        <taxon>Pseudomonadota</taxon>
        <taxon>Betaproteobacteria</taxon>
        <taxon>Burkholderiales</taxon>
        <taxon>Comamonadaceae</taxon>
        <taxon>Acidovorax</taxon>
    </lineage>
</organism>
<feature type="signal peptide" evidence="2">
    <location>
        <begin position="1"/>
        <end position="22"/>
    </location>
</feature>
<reference evidence="3 4" key="1">
    <citation type="submission" date="2017-07" db="EMBL/GenBank/DDBJ databases">
        <title>Acidovorax KNDSW TSA 6 genome sequence and assembly.</title>
        <authorList>
            <person name="Mayilraj S."/>
        </authorList>
    </citation>
    <scope>NUCLEOTIDE SEQUENCE [LARGE SCALE GENOMIC DNA]</scope>
    <source>
        <strain evidence="3 4">KNDSW-TSA6</strain>
    </source>
</reference>